<dbReference type="Gene3D" id="3.40.50.300">
    <property type="entry name" value="P-loop containing nucleotide triphosphate hydrolases"/>
    <property type="match status" value="1"/>
</dbReference>
<feature type="domain" description="GPI inositol-deacylase winged helix" evidence="3">
    <location>
        <begin position="447"/>
        <end position="528"/>
    </location>
</feature>
<dbReference type="SUPFAM" id="SSF48403">
    <property type="entry name" value="Ankyrin repeat"/>
    <property type="match status" value="1"/>
</dbReference>
<dbReference type="PANTHER" id="PTHR10039">
    <property type="entry name" value="AMELOGENIN"/>
    <property type="match status" value="1"/>
</dbReference>
<feature type="repeat" description="ANK" evidence="2">
    <location>
        <begin position="687"/>
        <end position="719"/>
    </location>
</feature>
<dbReference type="Gene3D" id="1.25.40.20">
    <property type="entry name" value="Ankyrin repeat-containing domain"/>
    <property type="match status" value="1"/>
</dbReference>
<dbReference type="SMART" id="SM00248">
    <property type="entry name" value="ANK"/>
    <property type="match status" value="3"/>
</dbReference>
<evidence type="ECO:0000313" key="5">
    <source>
        <dbReference type="EMBL" id="KAF2213484.1"/>
    </source>
</evidence>
<reference evidence="5" key="1">
    <citation type="journal article" date="2020" name="Stud. Mycol.">
        <title>101 Dothideomycetes genomes: a test case for predicting lifestyles and emergence of pathogens.</title>
        <authorList>
            <person name="Haridas S."/>
            <person name="Albert R."/>
            <person name="Binder M."/>
            <person name="Bloem J."/>
            <person name="Labutti K."/>
            <person name="Salamov A."/>
            <person name="Andreopoulos B."/>
            <person name="Baker S."/>
            <person name="Barry K."/>
            <person name="Bills G."/>
            <person name="Bluhm B."/>
            <person name="Cannon C."/>
            <person name="Castanera R."/>
            <person name="Culley D."/>
            <person name="Daum C."/>
            <person name="Ezra D."/>
            <person name="Gonzalez J."/>
            <person name="Henrissat B."/>
            <person name="Kuo A."/>
            <person name="Liang C."/>
            <person name="Lipzen A."/>
            <person name="Lutzoni F."/>
            <person name="Magnuson J."/>
            <person name="Mondo S."/>
            <person name="Nolan M."/>
            <person name="Ohm R."/>
            <person name="Pangilinan J."/>
            <person name="Park H.-J."/>
            <person name="Ramirez L."/>
            <person name="Alfaro M."/>
            <person name="Sun H."/>
            <person name="Tritt A."/>
            <person name="Yoshinaga Y."/>
            <person name="Zwiers L.-H."/>
            <person name="Turgeon B."/>
            <person name="Goodwin S."/>
            <person name="Spatafora J."/>
            <person name="Crous P."/>
            <person name="Grigoriev I."/>
        </authorList>
    </citation>
    <scope>NUCLEOTIDE SEQUENCE</scope>
    <source>
        <strain evidence="5">SCOH1-5</strain>
    </source>
</reference>
<evidence type="ECO:0000256" key="2">
    <source>
        <dbReference type="PROSITE-ProRule" id="PRU00023"/>
    </source>
</evidence>
<evidence type="ECO:0000259" key="4">
    <source>
        <dbReference type="Pfam" id="PF24883"/>
    </source>
</evidence>
<protein>
    <recommendedName>
        <fullName evidence="7">NACHT domain-containing protein</fullName>
    </recommendedName>
</protein>
<gene>
    <name evidence="5" type="ORF">CERZMDRAFT_105686</name>
</gene>
<dbReference type="Pfam" id="PF22939">
    <property type="entry name" value="WHD_GPIID"/>
    <property type="match status" value="1"/>
</dbReference>
<dbReference type="PROSITE" id="PS50297">
    <property type="entry name" value="ANK_REP_REGION"/>
    <property type="match status" value="1"/>
</dbReference>
<dbReference type="OrthoDB" id="1577640at2759"/>
<organism evidence="5 6">
    <name type="scientific">Cercospora zeae-maydis SCOH1-5</name>
    <dbReference type="NCBI Taxonomy" id="717836"/>
    <lineage>
        <taxon>Eukaryota</taxon>
        <taxon>Fungi</taxon>
        <taxon>Dikarya</taxon>
        <taxon>Ascomycota</taxon>
        <taxon>Pezizomycotina</taxon>
        <taxon>Dothideomycetes</taxon>
        <taxon>Dothideomycetidae</taxon>
        <taxon>Mycosphaerellales</taxon>
        <taxon>Mycosphaerellaceae</taxon>
        <taxon>Cercospora</taxon>
    </lineage>
</organism>
<dbReference type="InterPro" id="IPR002110">
    <property type="entry name" value="Ankyrin_rpt"/>
</dbReference>
<dbReference type="InterPro" id="IPR056884">
    <property type="entry name" value="NPHP3-like_N"/>
</dbReference>
<feature type="domain" description="Nephrocystin 3-like N-terminal" evidence="4">
    <location>
        <begin position="184"/>
        <end position="337"/>
    </location>
</feature>
<proteinExistence type="predicted"/>
<name>A0A6A6FJN0_9PEZI</name>
<keyword evidence="6" id="KW-1185">Reference proteome</keyword>
<evidence type="ECO:0008006" key="7">
    <source>
        <dbReference type="Google" id="ProtNLM"/>
    </source>
</evidence>
<dbReference type="PROSITE" id="PS50088">
    <property type="entry name" value="ANK_REPEAT"/>
    <property type="match status" value="1"/>
</dbReference>
<dbReference type="AlphaFoldDB" id="A0A6A6FJN0"/>
<keyword evidence="2" id="KW-0040">ANK repeat</keyword>
<accession>A0A6A6FJN0</accession>
<evidence type="ECO:0000256" key="1">
    <source>
        <dbReference type="ARBA" id="ARBA00022737"/>
    </source>
</evidence>
<dbReference type="SUPFAM" id="SSF52540">
    <property type="entry name" value="P-loop containing nucleoside triphosphate hydrolases"/>
    <property type="match status" value="1"/>
</dbReference>
<keyword evidence="1" id="KW-0677">Repeat</keyword>
<dbReference type="InterPro" id="IPR054471">
    <property type="entry name" value="GPIID_WHD"/>
</dbReference>
<dbReference type="InterPro" id="IPR036770">
    <property type="entry name" value="Ankyrin_rpt-contain_sf"/>
</dbReference>
<dbReference type="PANTHER" id="PTHR10039:SF16">
    <property type="entry name" value="GPI INOSITOL-DEACYLASE"/>
    <property type="match status" value="1"/>
</dbReference>
<dbReference type="EMBL" id="ML992670">
    <property type="protein sequence ID" value="KAF2213484.1"/>
    <property type="molecule type" value="Genomic_DNA"/>
</dbReference>
<dbReference type="Pfam" id="PF24883">
    <property type="entry name" value="NPHP3_N"/>
    <property type="match status" value="1"/>
</dbReference>
<dbReference type="Pfam" id="PF00023">
    <property type="entry name" value="Ank"/>
    <property type="match status" value="1"/>
</dbReference>
<dbReference type="InterPro" id="IPR027417">
    <property type="entry name" value="P-loop_NTPase"/>
</dbReference>
<evidence type="ECO:0000313" key="6">
    <source>
        <dbReference type="Proteomes" id="UP000799539"/>
    </source>
</evidence>
<evidence type="ECO:0000259" key="3">
    <source>
        <dbReference type="Pfam" id="PF22939"/>
    </source>
</evidence>
<dbReference type="Proteomes" id="UP000799539">
    <property type="component" value="Unassembled WGS sequence"/>
</dbReference>
<sequence length="783" mass="87962">MADPAALALQVGVLIKNLIEYGHEVKGARDQITSLWRELASLRGVLEDIKAQRPNQLADTGVSHCLANARSVVDGLLHQIQPPGSRVQRAKQVWLWPFKQKELEQVLARLGRINMSIIMIMMGGQQSISLDMQMLKDELRGVATMVSTEFHSQYQKRIISALAPVSPELAHDDACSVWAGTDAGTWFVDMLQPWLNCHCPEKRVLALYGSSGTGKTTIISKAIEHLKSTLTREKLGYFYCKFNDGASQSVRNVLGSWLAQIVSHKPFMIDRFAEVQSGKQRLPISWWEDALVEITEDIGPIVLVLDAVNESKDEEQLRDCMTRLAKRSENIRFVVSSTPFPDYRFPTECLVEIDMSPEEVKSDIEQYVRRVVRNSALLVQAGEESIVDVVVPQARGMFRWAECQMSLLSGCLTAKMVRQSLTELPGTLDSTYIEILRRLPITTRPWVREILMWLCYAYRPLTLAETAEAIVIEAGQSSIDDDCRLQPQETVLRLCKGLVTYNAHTNTVSLAHSSVRTTLESRTIRESEVAEFGMSRDECTPGIISKSLTYLLMDDFNRRLCVCKRIEACKCFEEYPFLNYAGTMWAVHANMHLRRGNKLRESEIQQVLALLGTHGSGLVTDSGYHFALWIRIIFNDLIVETAQRATPLYYAASFGLKPVVELMLSQALVTLDDPNLPSHIDWKSGRNSCTPLGVSVFRGQIDIAELLMRCGANPNTTDIFGNSPLDYAVLNRDQPMIGLLQEHGADGPTDLDTVKDLMTSRGYVLPWWEPSDDSGGGDRIFWR</sequence>